<dbReference type="EMBL" id="PEZH01000049">
    <property type="protein sequence ID" value="PIS14974.1"/>
    <property type="molecule type" value="Genomic_DNA"/>
</dbReference>
<accession>A0A2H0WQP2</accession>
<sequence>MTNIERAPFSEDWEKLPCLTGKEAKTADSVVGKITVSGKDWVIKWPRQRIYQLEEGQAVCQYLTKAYQLYQKALGEE</sequence>
<dbReference type="AlphaFoldDB" id="A0A2H0WQP2"/>
<reference evidence="2" key="1">
    <citation type="submission" date="2017-09" db="EMBL/GenBank/DDBJ databases">
        <title>Depth-based differentiation of microbial function through sediment-hosted aquifers and enrichment of novel symbionts in the deep terrestrial subsurface.</title>
        <authorList>
            <person name="Probst A.J."/>
            <person name="Ladd B."/>
            <person name="Jarett J.K."/>
            <person name="Geller-Mcgrath D.E."/>
            <person name="Sieber C.M.K."/>
            <person name="Emerson J.B."/>
            <person name="Anantharaman K."/>
            <person name="Thomas B.C."/>
            <person name="Malmstrom R."/>
            <person name="Stieglmeier M."/>
            <person name="Klingl A."/>
            <person name="Woyke T."/>
            <person name="Ryan C.M."/>
            <person name="Banfield J.F."/>
        </authorList>
    </citation>
    <scope>NUCLEOTIDE SEQUENCE [LARGE SCALE GENOMIC DNA]</scope>
</reference>
<comment type="caution">
    <text evidence="1">The sequence shown here is derived from an EMBL/GenBank/DDBJ whole genome shotgun (WGS) entry which is preliminary data.</text>
</comment>
<name>A0A2H0WQP2_9BACT</name>
<organism evidence="1 2">
    <name type="scientific">Candidatus Shapirobacteria bacterium CG09_land_8_20_14_0_10_38_17</name>
    <dbReference type="NCBI Taxonomy" id="1974884"/>
    <lineage>
        <taxon>Bacteria</taxon>
        <taxon>Candidatus Shapironibacteriota</taxon>
    </lineage>
</organism>
<evidence type="ECO:0000313" key="2">
    <source>
        <dbReference type="Proteomes" id="UP000231282"/>
    </source>
</evidence>
<evidence type="ECO:0000313" key="1">
    <source>
        <dbReference type="EMBL" id="PIS14974.1"/>
    </source>
</evidence>
<dbReference type="Proteomes" id="UP000231282">
    <property type="component" value="Unassembled WGS sequence"/>
</dbReference>
<proteinExistence type="predicted"/>
<protein>
    <submittedName>
        <fullName evidence="1">Uncharacterized protein</fullName>
    </submittedName>
</protein>
<gene>
    <name evidence="1" type="ORF">COT63_02435</name>
</gene>